<evidence type="ECO:0000313" key="1">
    <source>
        <dbReference type="EMBL" id="MPM22188.1"/>
    </source>
</evidence>
<name>A0A644Y2E2_9ZZZZ</name>
<dbReference type="AlphaFoldDB" id="A0A644Y2E2"/>
<proteinExistence type="predicted"/>
<dbReference type="EMBL" id="VSSQ01003754">
    <property type="protein sequence ID" value="MPM22188.1"/>
    <property type="molecule type" value="Genomic_DNA"/>
</dbReference>
<reference evidence="1" key="1">
    <citation type="submission" date="2019-08" db="EMBL/GenBank/DDBJ databases">
        <authorList>
            <person name="Kucharzyk K."/>
            <person name="Murdoch R.W."/>
            <person name="Higgins S."/>
            <person name="Loffler F."/>
        </authorList>
    </citation>
    <scope>NUCLEOTIDE SEQUENCE</scope>
</reference>
<accession>A0A644Y2E2</accession>
<comment type="caution">
    <text evidence="1">The sequence shown here is derived from an EMBL/GenBank/DDBJ whole genome shotgun (WGS) entry which is preliminary data.</text>
</comment>
<protein>
    <submittedName>
        <fullName evidence="1">Uncharacterized protein</fullName>
    </submittedName>
</protein>
<sequence length="51" mass="6301">MWEDSPEIMEDILQRRNLYYLGEENYLKLQIGVQDIEMWISQDINMQVFMM</sequence>
<organism evidence="1">
    <name type="scientific">bioreactor metagenome</name>
    <dbReference type="NCBI Taxonomy" id="1076179"/>
    <lineage>
        <taxon>unclassified sequences</taxon>
        <taxon>metagenomes</taxon>
        <taxon>ecological metagenomes</taxon>
    </lineage>
</organism>
<gene>
    <name evidence="1" type="ORF">SDC9_68639</name>
</gene>